<gene>
    <name evidence="3" type="ORF">PHISCL_04747</name>
</gene>
<feature type="domain" description="SUZ" evidence="2">
    <location>
        <begin position="94"/>
        <end position="170"/>
    </location>
</feature>
<dbReference type="AlphaFoldDB" id="A0A3A2ZI30"/>
<dbReference type="OrthoDB" id="5422283at2759"/>
<feature type="compositionally biased region" description="Low complexity" evidence="1">
    <location>
        <begin position="167"/>
        <end position="185"/>
    </location>
</feature>
<evidence type="ECO:0000259" key="2">
    <source>
        <dbReference type="PROSITE" id="PS51673"/>
    </source>
</evidence>
<evidence type="ECO:0000313" key="3">
    <source>
        <dbReference type="EMBL" id="RJE22899.1"/>
    </source>
</evidence>
<evidence type="ECO:0000313" key="4">
    <source>
        <dbReference type="Proteomes" id="UP000266188"/>
    </source>
</evidence>
<protein>
    <recommendedName>
        <fullName evidence="2">SUZ domain-containing protein</fullName>
    </recommendedName>
</protein>
<organism evidence="3 4">
    <name type="scientific">Aspergillus sclerotialis</name>
    <dbReference type="NCBI Taxonomy" id="2070753"/>
    <lineage>
        <taxon>Eukaryota</taxon>
        <taxon>Fungi</taxon>
        <taxon>Dikarya</taxon>
        <taxon>Ascomycota</taxon>
        <taxon>Pezizomycotina</taxon>
        <taxon>Eurotiomycetes</taxon>
        <taxon>Eurotiomycetidae</taxon>
        <taxon>Eurotiales</taxon>
        <taxon>Aspergillaceae</taxon>
        <taxon>Aspergillus</taxon>
        <taxon>Aspergillus subgen. Polypaecilum</taxon>
    </lineage>
</organism>
<reference evidence="4" key="1">
    <citation type="submission" date="2017-02" db="EMBL/GenBank/DDBJ databases">
        <authorList>
            <person name="Tafer H."/>
            <person name="Lopandic K."/>
        </authorList>
    </citation>
    <scope>NUCLEOTIDE SEQUENCE [LARGE SCALE GENOMIC DNA]</scope>
    <source>
        <strain evidence="4">CBS 366.77</strain>
    </source>
</reference>
<feature type="compositionally biased region" description="Polar residues" evidence="1">
    <location>
        <begin position="1"/>
        <end position="12"/>
    </location>
</feature>
<dbReference type="InterPro" id="IPR024771">
    <property type="entry name" value="SUZ"/>
</dbReference>
<evidence type="ECO:0000256" key="1">
    <source>
        <dbReference type="SAM" id="MobiDB-lite"/>
    </source>
</evidence>
<feature type="region of interest" description="Disordered" evidence="1">
    <location>
        <begin position="1"/>
        <end position="52"/>
    </location>
</feature>
<comment type="caution">
    <text evidence="3">The sequence shown here is derived from an EMBL/GenBank/DDBJ whole genome shotgun (WGS) entry which is preliminary data.</text>
</comment>
<dbReference type="Proteomes" id="UP000266188">
    <property type="component" value="Unassembled WGS sequence"/>
</dbReference>
<feature type="compositionally biased region" description="Polar residues" evidence="1">
    <location>
        <begin position="100"/>
        <end position="110"/>
    </location>
</feature>
<feature type="compositionally biased region" description="Basic and acidic residues" evidence="1">
    <location>
        <begin position="140"/>
        <end position="165"/>
    </location>
</feature>
<dbReference type="PROSITE" id="PS51673">
    <property type="entry name" value="SUZ"/>
    <property type="match status" value="1"/>
</dbReference>
<proteinExistence type="predicted"/>
<feature type="compositionally biased region" description="Basic and acidic residues" evidence="1">
    <location>
        <begin position="200"/>
        <end position="210"/>
    </location>
</feature>
<dbReference type="EMBL" id="MVGC01000145">
    <property type="protein sequence ID" value="RJE22899.1"/>
    <property type="molecule type" value="Genomic_DNA"/>
</dbReference>
<sequence>MSAKPTTGSSNAWDDDWESQADKLALEPTPPPPAPSEKKVSSKVTKAQRRAQQAEFNRQLWAEAEQPETFHFLEAKSNVPFKQEFKPAVTLLSRKPQVASRPSESTTVESATARIGQMGLTPENDSDDEEEDNRPPEPTPEERQAIALRNLEEKQRKYEEVRERLFGSPSAPTSGSSSPRSATPPKQSGEGRGKGKSRGGGRDNRNKRDSSTASSTASGKSRQLYDPGQSPKSSPAYLQRDEKQQTGEQNTRNPRGLEGNWRGGSPRLATRGARAS</sequence>
<keyword evidence="4" id="KW-1185">Reference proteome</keyword>
<feature type="region of interest" description="Disordered" evidence="1">
    <location>
        <begin position="93"/>
        <end position="276"/>
    </location>
</feature>
<dbReference type="STRING" id="2070753.A0A3A2ZI30"/>
<name>A0A3A2ZI30_9EURO</name>
<accession>A0A3A2ZI30</accession>